<dbReference type="RefSeq" id="XP_025464046.1">
    <property type="nucleotide sequence ID" value="XM_025617394.1"/>
</dbReference>
<evidence type="ECO:0000313" key="3">
    <source>
        <dbReference type="Proteomes" id="UP000246702"/>
    </source>
</evidence>
<dbReference type="EMBL" id="MSFK01000028">
    <property type="protein sequence ID" value="PWY76049.1"/>
    <property type="molecule type" value="Genomic_DNA"/>
</dbReference>
<evidence type="ECO:0000256" key="1">
    <source>
        <dbReference type="SAM" id="SignalP"/>
    </source>
</evidence>
<dbReference type="AlphaFoldDB" id="A0A317VR66"/>
<proteinExistence type="predicted"/>
<accession>A0A317VR66</accession>
<feature type="chain" id="PRO_5016290443" evidence="1">
    <location>
        <begin position="27"/>
        <end position="438"/>
    </location>
</feature>
<protein>
    <submittedName>
        <fullName evidence="2">Uncharacterized protein</fullName>
    </submittedName>
</protein>
<feature type="signal peptide" evidence="1">
    <location>
        <begin position="1"/>
        <end position="26"/>
    </location>
</feature>
<evidence type="ECO:0000313" key="2">
    <source>
        <dbReference type="EMBL" id="PWY76049.1"/>
    </source>
</evidence>
<comment type="caution">
    <text evidence="2">The sequence shown here is derived from an EMBL/GenBank/DDBJ whole genome shotgun (WGS) entry which is preliminary data.</text>
</comment>
<keyword evidence="3" id="KW-1185">Reference proteome</keyword>
<dbReference type="InterPro" id="IPR021276">
    <property type="entry name" value="DUF2855"/>
</dbReference>
<dbReference type="Proteomes" id="UP000246702">
    <property type="component" value="Unassembled WGS sequence"/>
</dbReference>
<gene>
    <name evidence="2" type="ORF">BO94DRAFT_627133</name>
</gene>
<keyword evidence="1" id="KW-0732">Signal</keyword>
<organism evidence="2 3">
    <name type="scientific">Aspergillus sclerotioniger CBS 115572</name>
    <dbReference type="NCBI Taxonomy" id="1450535"/>
    <lineage>
        <taxon>Eukaryota</taxon>
        <taxon>Fungi</taxon>
        <taxon>Dikarya</taxon>
        <taxon>Ascomycota</taxon>
        <taxon>Pezizomycotina</taxon>
        <taxon>Eurotiomycetes</taxon>
        <taxon>Eurotiomycetidae</taxon>
        <taxon>Eurotiales</taxon>
        <taxon>Aspergillaceae</taxon>
        <taxon>Aspergillus</taxon>
        <taxon>Aspergillus subgen. Circumdati</taxon>
    </lineage>
</organism>
<dbReference type="Pfam" id="PF11017">
    <property type="entry name" value="DUF2855"/>
    <property type="match status" value="1"/>
</dbReference>
<sequence>MTTKVCSVFGILFSFSLLQVRDSGDAFQDGFAIIDPTPEHPPPPSSIRVRPTLLSLTTNNLTYALLGDYSNWWCTYPLPATTPTPYNDPTSWGIVPSWGLATITSSTIPSLHPGTTLWGYWPLSSHEVDLQLIPGTPKDHFIEISPHRQSLMSIYNRYVVLDIKDMDLERQGWESAMRLLWTCGYLLTEYVFSYDLEKKPIMAPFPGTPGLEWGTSEADVSRAVVISLAASGKTARSVAYNLCLRPEGKGPAGLLQVTSEPGVIGEAARGMKPSFQTLAVGYDGVEGAEEWLVERKPEKLVVVDFGGRDGVHQKLFGMIMKNELLRGCKLVVIGVGLQQKVYSMEEVIAGQKAMGELGMINFNTSPVLDAVLEVRDSEKVFEVLSERWNHWLENRQLVAPDLHLVWGKGVVGPEGIEGGWDLLCQSKVKPDEALVYRF</sequence>
<dbReference type="GeneID" id="37119537"/>
<name>A0A317VR66_9EURO</name>
<dbReference type="OrthoDB" id="192702at2759"/>
<reference evidence="2 3" key="1">
    <citation type="submission" date="2016-12" db="EMBL/GenBank/DDBJ databases">
        <title>The genomes of Aspergillus section Nigri reveals drivers in fungal speciation.</title>
        <authorList>
            <consortium name="DOE Joint Genome Institute"/>
            <person name="Vesth T.C."/>
            <person name="Nybo J."/>
            <person name="Theobald S."/>
            <person name="Brandl J."/>
            <person name="Frisvad J.C."/>
            <person name="Nielsen K.F."/>
            <person name="Lyhne E.K."/>
            <person name="Kogle M.E."/>
            <person name="Kuo A."/>
            <person name="Riley R."/>
            <person name="Clum A."/>
            <person name="Nolan M."/>
            <person name="Lipzen A."/>
            <person name="Salamov A."/>
            <person name="Henrissat B."/>
            <person name="Wiebenga A."/>
            <person name="De Vries R.P."/>
            <person name="Grigoriev I.V."/>
            <person name="Mortensen U.H."/>
            <person name="Andersen M.R."/>
            <person name="Baker S.E."/>
        </authorList>
    </citation>
    <scope>NUCLEOTIDE SEQUENCE [LARGE SCALE GENOMIC DNA]</scope>
    <source>
        <strain evidence="2 3">CBS 115572</strain>
    </source>
</reference>